<dbReference type="AGR" id="Xenbase:XB-GENE-29078719"/>
<protein>
    <submittedName>
        <fullName evidence="2">Uncharacterized protein LOC100487334</fullName>
    </submittedName>
</protein>
<keyword evidence="1" id="KW-1185">Reference proteome</keyword>
<evidence type="ECO:0000313" key="3">
    <source>
        <dbReference type="Xenbase" id="XB-GENE-29078719"/>
    </source>
</evidence>
<gene>
    <name evidence="2 3" type="primary">LOC100487334</name>
</gene>
<reference evidence="2" key="1">
    <citation type="submission" date="2025-08" db="UniProtKB">
        <authorList>
            <consortium name="RefSeq"/>
        </authorList>
    </citation>
    <scope>IDENTIFICATION</scope>
    <source>
        <strain evidence="2">Nigerian</strain>
        <tissue evidence="2">Liver and blood</tissue>
    </source>
</reference>
<proteinExistence type="predicted"/>
<accession>A0A8J0QLG8</accession>
<dbReference type="RefSeq" id="XP_002932058.1">
    <property type="nucleotide sequence ID" value="XM_002932012.4"/>
</dbReference>
<dbReference type="AlphaFoldDB" id="A0A8J0QLG8"/>
<evidence type="ECO:0000313" key="2">
    <source>
        <dbReference type="RefSeq" id="XP_002932058.1"/>
    </source>
</evidence>
<dbReference type="GeneID" id="100487334"/>
<name>A0A8J0QLG8_XENTR</name>
<organism evidence="1 2">
    <name type="scientific">Xenopus tropicalis</name>
    <name type="common">Western clawed frog</name>
    <name type="synonym">Silurana tropicalis</name>
    <dbReference type="NCBI Taxonomy" id="8364"/>
    <lineage>
        <taxon>Eukaryota</taxon>
        <taxon>Metazoa</taxon>
        <taxon>Chordata</taxon>
        <taxon>Craniata</taxon>
        <taxon>Vertebrata</taxon>
        <taxon>Euteleostomi</taxon>
        <taxon>Amphibia</taxon>
        <taxon>Batrachia</taxon>
        <taxon>Anura</taxon>
        <taxon>Pipoidea</taxon>
        <taxon>Pipidae</taxon>
        <taxon>Xenopodinae</taxon>
        <taxon>Xenopus</taxon>
        <taxon>Silurana</taxon>
    </lineage>
</organism>
<dbReference type="OrthoDB" id="10301504at2759"/>
<dbReference type="Xenbase" id="XB-GENE-29078719">
    <property type="gene designation" value="LOC100487334"/>
</dbReference>
<evidence type="ECO:0000313" key="1">
    <source>
        <dbReference type="Proteomes" id="UP000008143"/>
    </source>
</evidence>
<dbReference type="Proteomes" id="UP000008143">
    <property type="component" value="Chromosome 9"/>
</dbReference>
<dbReference type="KEGG" id="xtr:100487334"/>
<dbReference type="OMA" id="GTWICST"/>
<sequence length="176" mass="19785">MVILTIPSPEQVPGDDSFIKSSLPLGSSVGSKCSTDTELGTPIYSLTAYCTKASYTPDLYLLCAHPTHKPAIAMSYKSHTLNAEGTWICSTDLLQPSLHKNRPRLLPHGTKMYNFIPHRTDGLWETSDSRLHGPNSADKAIGILSSSRNIKRNFRLKYLHPKKRLLREYLWMQQDS</sequence>